<dbReference type="InterPro" id="IPR001810">
    <property type="entry name" value="F-box_dom"/>
</dbReference>
<reference evidence="2 3" key="1">
    <citation type="journal article" date="2016" name="G3 (Bethesda)">
        <title>First Draft Assembly and Annotation of the Genome of a California Endemic Oak Quercus lobata Nee (Fagaceae).</title>
        <authorList>
            <person name="Sork V.L."/>
            <person name="Fitz-Gibbon S.T."/>
            <person name="Puiu D."/>
            <person name="Crepeau M."/>
            <person name="Gugger P.F."/>
            <person name="Sherman R."/>
            <person name="Stevens K."/>
            <person name="Langley C.H."/>
            <person name="Pellegrini M."/>
            <person name="Salzberg S.L."/>
        </authorList>
    </citation>
    <scope>NUCLEOTIDE SEQUENCE [LARGE SCALE GENOMIC DNA]</scope>
    <source>
        <strain evidence="2 3">cv. SW786</strain>
    </source>
</reference>
<feature type="domain" description="F-box" evidence="1">
    <location>
        <begin position="488"/>
        <end position="524"/>
    </location>
</feature>
<protein>
    <recommendedName>
        <fullName evidence="1">F-box domain-containing protein</fullName>
    </recommendedName>
</protein>
<dbReference type="Proteomes" id="UP000594261">
    <property type="component" value="Chromosome 8"/>
</dbReference>
<dbReference type="OMA" id="GREHEMK"/>
<dbReference type="InterPro" id="IPR032675">
    <property type="entry name" value="LRR_dom_sf"/>
</dbReference>
<evidence type="ECO:0000313" key="2">
    <source>
        <dbReference type="EnsemblPlants" id="QL08p020709:mrna"/>
    </source>
</evidence>
<organism evidence="2 3">
    <name type="scientific">Quercus lobata</name>
    <name type="common">Valley oak</name>
    <dbReference type="NCBI Taxonomy" id="97700"/>
    <lineage>
        <taxon>Eukaryota</taxon>
        <taxon>Viridiplantae</taxon>
        <taxon>Streptophyta</taxon>
        <taxon>Embryophyta</taxon>
        <taxon>Tracheophyta</taxon>
        <taxon>Spermatophyta</taxon>
        <taxon>Magnoliopsida</taxon>
        <taxon>eudicotyledons</taxon>
        <taxon>Gunneridae</taxon>
        <taxon>Pentapetalae</taxon>
        <taxon>rosids</taxon>
        <taxon>fabids</taxon>
        <taxon>Fagales</taxon>
        <taxon>Fagaceae</taxon>
        <taxon>Quercus</taxon>
    </lineage>
</organism>
<dbReference type="Pfam" id="PF00646">
    <property type="entry name" value="F-box"/>
    <property type="match status" value="2"/>
</dbReference>
<dbReference type="InParanoid" id="A0A7N2M9Q4"/>
<dbReference type="SUPFAM" id="SSF81383">
    <property type="entry name" value="F-box domain"/>
    <property type="match status" value="2"/>
</dbReference>
<dbReference type="SMART" id="SM00579">
    <property type="entry name" value="FBD"/>
    <property type="match status" value="1"/>
</dbReference>
<dbReference type="SMART" id="SM00256">
    <property type="entry name" value="FBOX"/>
    <property type="match status" value="2"/>
</dbReference>
<dbReference type="InterPro" id="IPR053781">
    <property type="entry name" value="F-box_AtFBL13-like"/>
</dbReference>
<proteinExistence type="predicted"/>
<dbReference type="AlphaFoldDB" id="A0A7N2M9Q4"/>
<dbReference type="Gene3D" id="1.20.1280.50">
    <property type="match status" value="2"/>
</dbReference>
<keyword evidence="3" id="KW-1185">Reference proteome</keyword>
<dbReference type="InterPro" id="IPR055411">
    <property type="entry name" value="LRR_FXL15/At3g58940/PEG3-like"/>
</dbReference>
<reference evidence="2" key="2">
    <citation type="submission" date="2021-01" db="UniProtKB">
        <authorList>
            <consortium name="EnsemblPlants"/>
        </authorList>
    </citation>
    <scope>IDENTIFICATION</scope>
</reference>
<dbReference type="PROSITE" id="PS50181">
    <property type="entry name" value="FBOX"/>
    <property type="match status" value="2"/>
</dbReference>
<evidence type="ECO:0000313" key="3">
    <source>
        <dbReference type="Proteomes" id="UP000594261"/>
    </source>
</evidence>
<dbReference type="PANTHER" id="PTHR31900:SF30">
    <property type="entry name" value="SUPERFAMILY PROTEIN, PUTATIVE-RELATED"/>
    <property type="match status" value="1"/>
</dbReference>
<dbReference type="PANTHER" id="PTHR31900">
    <property type="entry name" value="F-BOX/RNI SUPERFAMILY PROTEIN-RELATED"/>
    <property type="match status" value="1"/>
</dbReference>
<feature type="domain" description="F-box" evidence="1">
    <location>
        <begin position="19"/>
        <end position="55"/>
    </location>
</feature>
<accession>A0A7N2M9Q4</accession>
<dbReference type="Pfam" id="PF08387">
    <property type="entry name" value="FBD"/>
    <property type="match status" value="2"/>
</dbReference>
<dbReference type="EnsemblPlants" id="QL08p020709:mrna">
    <property type="protein sequence ID" value="QL08p020709:mrna"/>
    <property type="gene ID" value="QL08p020709"/>
</dbReference>
<dbReference type="Gramene" id="QL08p020709:mrna">
    <property type="protein sequence ID" value="QL08p020709:mrna"/>
    <property type="gene ID" value="QL08p020709"/>
</dbReference>
<name>A0A7N2M9Q4_QUELO</name>
<dbReference type="SUPFAM" id="SSF52047">
    <property type="entry name" value="RNI-like"/>
    <property type="match status" value="2"/>
</dbReference>
<evidence type="ECO:0000259" key="1">
    <source>
        <dbReference type="PROSITE" id="PS50181"/>
    </source>
</evidence>
<dbReference type="CDD" id="cd22160">
    <property type="entry name" value="F-box_AtFBL13-like"/>
    <property type="match status" value="2"/>
</dbReference>
<dbReference type="Gene3D" id="3.80.10.10">
    <property type="entry name" value="Ribonuclease Inhibitor"/>
    <property type="match status" value="2"/>
</dbReference>
<dbReference type="InterPro" id="IPR050232">
    <property type="entry name" value="FBL13/AtMIF1-like"/>
</dbReference>
<dbReference type="InterPro" id="IPR006566">
    <property type="entry name" value="FBD"/>
</dbReference>
<dbReference type="EMBL" id="LRBV02000008">
    <property type="status" value="NOT_ANNOTATED_CDS"/>
    <property type="molecule type" value="Genomic_DNA"/>
</dbReference>
<dbReference type="InterPro" id="IPR036047">
    <property type="entry name" value="F-box-like_dom_sf"/>
</dbReference>
<sequence>MAESKTKSQKLSPKKDTWVDRISDLPESLICHILSFLPIQEVVATSILSSRWQHLWTLFSRLDLDSKTIGDSLSCGQGQCKPFSFGHIVSTLLTLHRAPYLRTLRLKCFLCRKCSRLDKWIGNVVERNLEELDLQIYGDYLFWKLPQSIFSCKTLVVLNLNGAIVLDPPPSFQFPSLKILRLVQIVYRPDSVFRLLSGCPVLEDLSFQRQALKAVFKHKICASTLKRLSITFGQHDFDGSDFGSLDYKLEINAPALEYFKFEGHLRDIVFLHKLDSLVQADVYISSFEAHTFGVGWEDDRHRNECCADRVFNFLAALYNVKLLSFSSSRLKCLSYGSACLSQFQNLVQLDFKVYAWTWHMLQALLQNAPNLEVLFVTHKSRGYLKHNVCWKEPPDDPNNLTSCLTSFCYKGFGFEHVLEFVKYILKEARVLKKATIHVPFSSYFLGLPEHITKPSLRGQQKRRSYMRLFDGRIEEKSQKRSPKKDTWVDRISDLPESLICHILSFLRIQEVVATSILSSRWQHLWTLFSRLDLDSKTIGDSLSCGQGQCKPFSFGHIVSTLLTLHRAPYLRTLRLKFFLCRKCSRLDKWIGNVVERNLEELDLQIYGDYLFWKLPQSIFSCKTLVVLNLYGAIVLDPPPSFQFPILKILRLVHIVYRPDSVFRLLSGCPVLEDLSFQRQALKAVFKHKICASTLKRLSITFGQHDFDGSAFGSLDYKLEINAPALECFKFEGNLRDIVFLHKLDSLVQADVYISSFEAPRFGIDWHWDWEDDRHRDKCCADRVFNFLAALYNVKLLSFSSSSLQCLSYGSACLSQFQNLVQLDFKVNAWTWHMLQALLQNAPNLEVLFVTHKSRGYLKHNVCWKEPSDDPNNLTSCLTSFWYKGFGFKHELEFVKYILKEARVLKKATIHVRDGKLKGSIVKKISRFPRCSMTCLLTVN</sequence>
<dbReference type="Pfam" id="PF24758">
    <property type="entry name" value="LRR_At5g56370"/>
    <property type="match status" value="2"/>
</dbReference>